<name>A0ACB8YVG0_9ASTR</name>
<keyword evidence="2" id="KW-1185">Reference proteome</keyword>
<proteinExistence type="predicted"/>
<gene>
    <name evidence="1" type="ORF">L1987_81706</name>
</gene>
<evidence type="ECO:0000313" key="1">
    <source>
        <dbReference type="EMBL" id="KAI3688000.1"/>
    </source>
</evidence>
<evidence type="ECO:0000313" key="2">
    <source>
        <dbReference type="Proteomes" id="UP001056120"/>
    </source>
</evidence>
<reference evidence="2" key="1">
    <citation type="journal article" date="2022" name="Mol. Ecol. Resour.">
        <title>The genomes of chicory, endive, great burdock and yacon provide insights into Asteraceae palaeo-polyploidization history and plant inulin production.</title>
        <authorList>
            <person name="Fan W."/>
            <person name="Wang S."/>
            <person name="Wang H."/>
            <person name="Wang A."/>
            <person name="Jiang F."/>
            <person name="Liu H."/>
            <person name="Zhao H."/>
            <person name="Xu D."/>
            <person name="Zhang Y."/>
        </authorList>
    </citation>
    <scope>NUCLEOTIDE SEQUENCE [LARGE SCALE GENOMIC DNA]</scope>
    <source>
        <strain evidence="2">cv. Yunnan</strain>
    </source>
</reference>
<comment type="caution">
    <text evidence="1">The sequence shown here is derived from an EMBL/GenBank/DDBJ whole genome shotgun (WGS) entry which is preliminary data.</text>
</comment>
<dbReference type="Proteomes" id="UP001056120">
    <property type="component" value="Linkage Group LG27"/>
</dbReference>
<sequence length="108" mass="11279">MGVNAGVPVCPDGPGVVVVLGMVNCGWFGGKGCEMGRVVASVKTGELGSDIGPMSRYPRPVVLTLTTDSDCKDGGVELIWILVLADTDGANEDKLVEPWFQPSDQQDG</sequence>
<reference evidence="1 2" key="2">
    <citation type="journal article" date="2022" name="Mol. Ecol. Resour.">
        <title>The genomes of chicory, endive, great burdock and yacon provide insights into Asteraceae paleo-polyploidization history and plant inulin production.</title>
        <authorList>
            <person name="Fan W."/>
            <person name="Wang S."/>
            <person name="Wang H."/>
            <person name="Wang A."/>
            <person name="Jiang F."/>
            <person name="Liu H."/>
            <person name="Zhao H."/>
            <person name="Xu D."/>
            <person name="Zhang Y."/>
        </authorList>
    </citation>
    <scope>NUCLEOTIDE SEQUENCE [LARGE SCALE GENOMIC DNA]</scope>
    <source>
        <strain evidence="2">cv. Yunnan</strain>
        <tissue evidence="1">Leaves</tissue>
    </source>
</reference>
<protein>
    <submittedName>
        <fullName evidence="1">Uncharacterized protein</fullName>
    </submittedName>
</protein>
<accession>A0ACB8YVG0</accession>
<dbReference type="EMBL" id="CM042044">
    <property type="protein sequence ID" value="KAI3688000.1"/>
    <property type="molecule type" value="Genomic_DNA"/>
</dbReference>
<organism evidence="1 2">
    <name type="scientific">Smallanthus sonchifolius</name>
    <dbReference type="NCBI Taxonomy" id="185202"/>
    <lineage>
        <taxon>Eukaryota</taxon>
        <taxon>Viridiplantae</taxon>
        <taxon>Streptophyta</taxon>
        <taxon>Embryophyta</taxon>
        <taxon>Tracheophyta</taxon>
        <taxon>Spermatophyta</taxon>
        <taxon>Magnoliopsida</taxon>
        <taxon>eudicotyledons</taxon>
        <taxon>Gunneridae</taxon>
        <taxon>Pentapetalae</taxon>
        <taxon>asterids</taxon>
        <taxon>campanulids</taxon>
        <taxon>Asterales</taxon>
        <taxon>Asteraceae</taxon>
        <taxon>Asteroideae</taxon>
        <taxon>Heliantheae alliance</taxon>
        <taxon>Millerieae</taxon>
        <taxon>Smallanthus</taxon>
    </lineage>
</organism>